<dbReference type="GO" id="GO:0020037">
    <property type="term" value="F:heme binding"/>
    <property type="evidence" value="ECO:0007669"/>
    <property type="project" value="InterPro"/>
</dbReference>
<dbReference type="InterPro" id="IPR002401">
    <property type="entry name" value="Cyt_P450_E_grp-I"/>
</dbReference>
<dbReference type="GO" id="GO:0004497">
    <property type="term" value="F:monooxygenase activity"/>
    <property type="evidence" value="ECO:0007669"/>
    <property type="project" value="InterPro"/>
</dbReference>
<gene>
    <name evidence="6" type="ORF">QBC37DRAFT_434413</name>
</gene>
<feature type="transmembrane region" description="Helical" evidence="5">
    <location>
        <begin position="6"/>
        <end position="31"/>
    </location>
</feature>
<accession>A0AAN7AZ48</accession>
<evidence type="ECO:0000256" key="1">
    <source>
        <dbReference type="ARBA" id="ARBA00022617"/>
    </source>
</evidence>
<evidence type="ECO:0000256" key="2">
    <source>
        <dbReference type="ARBA" id="ARBA00022723"/>
    </source>
</evidence>
<keyword evidence="7" id="KW-1185">Reference proteome</keyword>
<feature type="transmembrane region" description="Helical" evidence="5">
    <location>
        <begin position="214"/>
        <end position="238"/>
    </location>
</feature>
<evidence type="ECO:0000256" key="3">
    <source>
        <dbReference type="ARBA" id="ARBA00023004"/>
    </source>
</evidence>
<dbReference type="GO" id="GO:0005506">
    <property type="term" value="F:iron ion binding"/>
    <property type="evidence" value="ECO:0007669"/>
    <property type="project" value="InterPro"/>
</dbReference>
<dbReference type="InterPro" id="IPR036396">
    <property type="entry name" value="Cyt_P450_sf"/>
</dbReference>
<organism evidence="6 7">
    <name type="scientific">Rhypophila decipiens</name>
    <dbReference type="NCBI Taxonomy" id="261697"/>
    <lineage>
        <taxon>Eukaryota</taxon>
        <taxon>Fungi</taxon>
        <taxon>Dikarya</taxon>
        <taxon>Ascomycota</taxon>
        <taxon>Pezizomycotina</taxon>
        <taxon>Sordariomycetes</taxon>
        <taxon>Sordariomycetidae</taxon>
        <taxon>Sordariales</taxon>
        <taxon>Naviculisporaceae</taxon>
        <taxon>Rhypophila</taxon>
    </lineage>
</organism>
<dbReference type="SUPFAM" id="SSF48264">
    <property type="entry name" value="Cytochrome P450"/>
    <property type="match status" value="1"/>
</dbReference>
<dbReference type="PRINTS" id="PR00463">
    <property type="entry name" value="EP450I"/>
</dbReference>
<sequence length="561" mass="62405">MMTFSTFFLSSTATTYAVATVLSLSLGMFVYRLAFDPLKKFPGPVIARFTDGYAGYHAIRRRLHLQTSSDLKAYGPVYRQGPNRLVFNTVTALQDIYLNPKVTKARAYKYSSLEGQENLLSTLDRQRRRQKRKVYGRLLSERALQAFEPTMHAETRVFLRQLLAVAGTDVPVNMTPLCERLVTDVSGLMAFGHALETQSKDDNRFLPRAMMGRLALANMFVAWPTLSILGMNKLVVWWNKAKFDAFRALLMRIVSTRMSLPKDAKVDYYSVATTQAVKTNDKSAEQNQQPLSSPESMKELWGEATFLVPAGGMTTSGALTAVFFYLSRNPAAYARLASEIRTTFSSAKAIQNGPVLASCTYLRAVIDESLRLSVPTTSMPWRERIYGEEAANDPAASSEPFIVDGHVIPPGTMVVVNTYCIMHNEEYFPDPFAFRPERWLAEDGEDEKTFQLRRRAFVPFGTGEAMCLGKGMAYLETSLVVAKTLWYFDFYRAPGAAGDLGGGATVKTGKDPARGRVDEFQLYDGIVSDHDGPGLVFTRRSGDAGWDDLLDSQSCDAVLVS</sequence>
<evidence type="ECO:0000256" key="4">
    <source>
        <dbReference type="PIRSR" id="PIRSR602401-1"/>
    </source>
</evidence>
<comment type="cofactor">
    <cofactor evidence="4">
        <name>heme</name>
        <dbReference type="ChEBI" id="CHEBI:30413"/>
    </cofactor>
</comment>
<reference evidence="6" key="2">
    <citation type="submission" date="2023-05" db="EMBL/GenBank/DDBJ databases">
        <authorList>
            <consortium name="Lawrence Berkeley National Laboratory"/>
            <person name="Steindorff A."/>
            <person name="Hensen N."/>
            <person name="Bonometti L."/>
            <person name="Westerberg I."/>
            <person name="Brannstrom I.O."/>
            <person name="Guillou S."/>
            <person name="Cros-Aarteil S."/>
            <person name="Calhoun S."/>
            <person name="Haridas S."/>
            <person name="Kuo A."/>
            <person name="Mondo S."/>
            <person name="Pangilinan J."/>
            <person name="Riley R."/>
            <person name="Labutti K."/>
            <person name="Andreopoulos B."/>
            <person name="Lipzen A."/>
            <person name="Chen C."/>
            <person name="Yanf M."/>
            <person name="Daum C."/>
            <person name="Ng V."/>
            <person name="Clum A."/>
            <person name="Ohm R."/>
            <person name="Martin F."/>
            <person name="Silar P."/>
            <person name="Natvig D."/>
            <person name="Lalanne C."/>
            <person name="Gautier V."/>
            <person name="Ament-Velasquez S.L."/>
            <person name="Kruys A."/>
            <person name="Hutchinson M.I."/>
            <person name="Powell A.J."/>
            <person name="Barry K."/>
            <person name="Miller A.N."/>
            <person name="Grigoriev I.V."/>
            <person name="Debuchy R."/>
            <person name="Gladieux P."/>
            <person name="Thoren M.H."/>
            <person name="Johannesson H."/>
        </authorList>
    </citation>
    <scope>NUCLEOTIDE SEQUENCE</scope>
    <source>
        <strain evidence="6">PSN293</strain>
    </source>
</reference>
<keyword evidence="1 4" id="KW-0349">Heme</keyword>
<keyword evidence="3 4" id="KW-0408">Iron</keyword>
<keyword evidence="5" id="KW-1133">Transmembrane helix</keyword>
<dbReference type="PANTHER" id="PTHR24305:SF226">
    <property type="entry name" value="CYTOCHROME P450 MONOOXYGENASE"/>
    <property type="match status" value="1"/>
</dbReference>
<proteinExistence type="predicted"/>
<keyword evidence="5" id="KW-0472">Membrane</keyword>
<dbReference type="PRINTS" id="PR00385">
    <property type="entry name" value="P450"/>
</dbReference>
<dbReference type="Gene3D" id="1.10.630.10">
    <property type="entry name" value="Cytochrome P450"/>
    <property type="match status" value="1"/>
</dbReference>
<dbReference type="InterPro" id="IPR050121">
    <property type="entry name" value="Cytochrome_P450_monoxygenase"/>
</dbReference>
<evidence type="ECO:0000256" key="5">
    <source>
        <dbReference type="SAM" id="Phobius"/>
    </source>
</evidence>
<dbReference type="EMBL" id="MU858351">
    <property type="protein sequence ID" value="KAK4206796.1"/>
    <property type="molecule type" value="Genomic_DNA"/>
</dbReference>
<reference evidence="6" key="1">
    <citation type="journal article" date="2023" name="Mol. Phylogenet. Evol.">
        <title>Genome-scale phylogeny and comparative genomics of the fungal order Sordariales.</title>
        <authorList>
            <person name="Hensen N."/>
            <person name="Bonometti L."/>
            <person name="Westerberg I."/>
            <person name="Brannstrom I.O."/>
            <person name="Guillou S."/>
            <person name="Cros-Aarteil S."/>
            <person name="Calhoun S."/>
            <person name="Haridas S."/>
            <person name="Kuo A."/>
            <person name="Mondo S."/>
            <person name="Pangilinan J."/>
            <person name="Riley R."/>
            <person name="LaButti K."/>
            <person name="Andreopoulos B."/>
            <person name="Lipzen A."/>
            <person name="Chen C."/>
            <person name="Yan M."/>
            <person name="Daum C."/>
            <person name="Ng V."/>
            <person name="Clum A."/>
            <person name="Steindorff A."/>
            <person name="Ohm R.A."/>
            <person name="Martin F."/>
            <person name="Silar P."/>
            <person name="Natvig D.O."/>
            <person name="Lalanne C."/>
            <person name="Gautier V."/>
            <person name="Ament-Velasquez S.L."/>
            <person name="Kruys A."/>
            <person name="Hutchinson M.I."/>
            <person name="Powell A.J."/>
            <person name="Barry K."/>
            <person name="Miller A.N."/>
            <person name="Grigoriev I.V."/>
            <person name="Debuchy R."/>
            <person name="Gladieux P."/>
            <person name="Hiltunen Thoren M."/>
            <person name="Johannesson H."/>
        </authorList>
    </citation>
    <scope>NUCLEOTIDE SEQUENCE</scope>
    <source>
        <strain evidence="6">PSN293</strain>
    </source>
</reference>
<keyword evidence="5" id="KW-0812">Transmembrane</keyword>
<dbReference type="AlphaFoldDB" id="A0AAN7AZ48"/>
<dbReference type="InterPro" id="IPR001128">
    <property type="entry name" value="Cyt_P450"/>
</dbReference>
<comment type="caution">
    <text evidence="6">The sequence shown here is derived from an EMBL/GenBank/DDBJ whole genome shotgun (WGS) entry which is preliminary data.</text>
</comment>
<evidence type="ECO:0000313" key="7">
    <source>
        <dbReference type="Proteomes" id="UP001301769"/>
    </source>
</evidence>
<dbReference type="PANTHER" id="PTHR24305">
    <property type="entry name" value="CYTOCHROME P450"/>
    <property type="match status" value="1"/>
</dbReference>
<dbReference type="Proteomes" id="UP001301769">
    <property type="component" value="Unassembled WGS sequence"/>
</dbReference>
<dbReference type="GO" id="GO:0016705">
    <property type="term" value="F:oxidoreductase activity, acting on paired donors, with incorporation or reduction of molecular oxygen"/>
    <property type="evidence" value="ECO:0007669"/>
    <property type="project" value="InterPro"/>
</dbReference>
<name>A0AAN7AZ48_9PEZI</name>
<feature type="binding site" description="axial binding residue" evidence="4">
    <location>
        <position position="467"/>
    </location>
    <ligand>
        <name>heme</name>
        <dbReference type="ChEBI" id="CHEBI:30413"/>
    </ligand>
    <ligandPart>
        <name>Fe</name>
        <dbReference type="ChEBI" id="CHEBI:18248"/>
    </ligandPart>
</feature>
<keyword evidence="2 4" id="KW-0479">Metal-binding</keyword>
<evidence type="ECO:0000313" key="6">
    <source>
        <dbReference type="EMBL" id="KAK4206796.1"/>
    </source>
</evidence>
<dbReference type="Pfam" id="PF00067">
    <property type="entry name" value="p450"/>
    <property type="match status" value="1"/>
</dbReference>
<protein>
    <submittedName>
        <fullName evidence="6">Cytochrome P450</fullName>
    </submittedName>
</protein>
<feature type="transmembrane region" description="Helical" evidence="5">
    <location>
        <begin position="306"/>
        <end position="326"/>
    </location>
</feature>